<dbReference type="GO" id="GO:0005743">
    <property type="term" value="C:mitochondrial inner membrane"/>
    <property type="evidence" value="ECO:0007669"/>
    <property type="project" value="UniProtKB-SubCell"/>
</dbReference>
<accession>A0A166BD92</accession>
<evidence type="ECO:0000256" key="7">
    <source>
        <dbReference type="ARBA" id="ARBA00023128"/>
    </source>
</evidence>
<evidence type="ECO:0000256" key="5">
    <source>
        <dbReference type="ARBA" id="ARBA00022792"/>
    </source>
</evidence>
<dbReference type="CDD" id="cd20266">
    <property type="entry name" value="Complex1_LYR_NDUFA6_LYRM6"/>
    <property type="match status" value="1"/>
</dbReference>
<keyword evidence="5" id="KW-0999">Mitochondrion inner membrane</keyword>
<comment type="similarity">
    <text evidence="2">Belongs to the complex I LYR family.</text>
</comment>
<evidence type="ECO:0000256" key="3">
    <source>
        <dbReference type="ARBA" id="ARBA00022448"/>
    </source>
</evidence>
<keyword evidence="10" id="KW-1185">Reference proteome</keyword>
<dbReference type="OrthoDB" id="14535at2759"/>
<evidence type="ECO:0000313" key="10">
    <source>
        <dbReference type="Proteomes" id="UP000076798"/>
    </source>
</evidence>
<keyword evidence="3" id="KW-0813">Transport</keyword>
<dbReference type="InterPro" id="IPR016488">
    <property type="entry name" value="NADH_Ub_cplx-1_asu_su-6"/>
</dbReference>
<dbReference type="GO" id="GO:0045271">
    <property type="term" value="C:respiratory chain complex I"/>
    <property type="evidence" value="ECO:0007669"/>
    <property type="project" value="InterPro"/>
</dbReference>
<protein>
    <submittedName>
        <fullName evidence="9">NdufA6 NADH-ubiquinone oxidoreductase 14.8 kDa subunit</fullName>
    </submittedName>
</protein>
<keyword evidence="7" id="KW-0496">Mitochondrion</keyword>
<keyword evidence="9" id="KW-0830">Ubiquinone</keyword>
<evidence type="ECO:0000256" key="1">
    <source>
        <dbReference type="ARBA" id="ARBA00004443"/>
    </source>
</evidence>
<dbReference type="GO" id="GO:0006979">
    <property type="term" value="P:response to oxidative stress"/>
    <property type="evidence" value="ECO:0007669"/>
    <property type="project" value="TreeGrafter"/>
</dbReference>
<comment type="subcellular location">
    <subcellularLocation>
        <location evidence="1">Mitochondrion inner membrane</location>
        <topology evidence="1">Peripheral membrane protein</topology>
        <orientation evidence="1">Matrix side</orientation>
    </subcellularLocation>
</comment>
<dbReference type="PANTHER" id="PTHR12964:SF0">
    <property type="entry name" value="NADH DEHYDROGENASE [UBIQUINONE] 1 ALPHA SUBCOMPLEX SUBUNIT 6"/>
    <property type="match status" value="1"/>
</dbReference>
<evidence type="ECO:0000256" key="4">
    <source>
        <dbReference type="ARBA" id="ARBA00022660"/>
    </source>
</evidence>
<evidence type="ECO:0000256" key="2">
    <source>
        <dbReference type="ARBA" id="ARBA00009508"/>
    </source>
</evidence>
<dbReference type="EMBL" id="KV428113">
    <property type="protein sequence ID" value="KZT36249.1"/>
    <property type="molecule type" value="Genomic_DNA"/>
</dbReference>
<proteinExistence type="inferred from homology"/>
<evidence type="ECO:0000313" key="9">
    <source>
        <dbReference type="EMBL" id="KZT36249.1"/>
    </source>
</evidence>
<sequence length="133" mass="15592">MTTIPSRLARAATRSPDLITARRRAIQLYREWYRSAPEIITIYGITEITPSELRHKFRQSFESQVRGIEDVKVADVWLHKMRVDYQETMNCWKQTPHVMGILLAEKPQHQQTFLQKFYTGRDEDQVLPAATGM</sequence>
<dbReference type="Proteomes" id="UP000076798">
    <property type="component" value="Unassembled WGS sequence"/>
</dbReference>
<dbReference type="STRING" id="1314776.A0A166BD92"/>
<dbReference type="AlphaFoldDB" id="A0A166BD92"/>
<reference evidence="9 10" key="1">
    <citation type="journal article" date="2016" name="Mol. Biol. Evol.">
        <title>Comparative Genomics of Early-Diverging Mushroom-Forming Fungi Provides Insights into the Origins of Lignocellulose Decay Capabilities.</title>
        <authorList>
            <person name="Nagy L.G."/>
            <person name="Riley R."/>
            <person name="Tritt A."/>
            <person name="Adam C."/>
            <person name="Daum C."/>
            <person name="Floudas D."/>
            <person name="Sun H."/>
            <person name="Yadav J.S."/>
            <person name="Pangilinan J."/>
            <person name="Larsson K.H."/>
            <person name="Matsuura K."/>
            <person name="Barry K."/>
            <person name="Labutti K."/>
            <person name="Kuo R."/>
            <person name="Ohm R.A."/>
            <person name="Bhattacharya S.S."/>
            <person name="Shirouzu T."/>
            <person name="Yoshinaga Y."/>
            <person name="Martin F.M."/>
            <person name="Grigoriev I.V."/>
            <person name="Hibbett D.S."/>
        </authorList>
    </citation>
    <scope>NUCLEOTIDE SEQUENCE [LARGE SCALE GENOMIC DNA]</scope>
    <source>
        <strain evidence="9 10">HHB10207 ss-3</strain>
    </source>
</reference>
<keyword evidence="6" id="KW-0249">Electron transport</keyword>
<evidence type="ECO:0000256" key="8">
    <source>
        <dbReference type="ARBA" id="ARBA00023136"/>
    </source>
</evidence>
<keyword evidence="4" id="KW-0679">Respiratory chain</keyword>
<evidence type="ECO:0000256" key="6">
    <source>
        <dbReference type="ARBA" id="ARBA00022982"/>
    </source>
</evidence>
<keyword evidence="8" id="KW-0472">Membrane</keyword>
<dbReference type="PANTHER" id="PTHR12964">
    <property type="entry name" value="NADH-UBIQUINONE OXIDOREDUCTASE B14 SUBUNIT"/>
    <property type="match status" value="1"/>
</dbReference>
<organism evidence="9 10">
    <name type="scientific">Sistotremastrum suecicum HHB10207 ss-3</name>
    <dbReference type="NCBI Taxonomy" id="1314776"/>
    <lineage>
        <taxon>Eukaryota</taxon>
        <taxon>Fungi</taxon>
        <taxon>Dikarya</taxon>
        <taxon>Basidiomycota</taxon>
        <taxon>Agaricomycotina</taxon>
        <taxon>Agaricomycetes</taxon>
        <taxon>Sistotremastrales</taxon>
        <taxon>Sistotremastraceae</taxon>
        <taxon>Sistotremastrum</taxon>
    </lineage>
</organism>
<gene>
    <name evidence="9" type="ORF">SISSUDRAFT_989478</name>
</gene>
<dbReference type="InterPro" id="IPR045299">
    <property type="entry name" value="Complex1_LYR_NDUFA6_LYRM6"/>
</dbReference>
<name>A0A166BD92_9AGAM</name>